<dbReference type="InterPro" id="IPR004923">
    <property type="entry name" value="FTR1/Fip1/EfeU"/>
</dbReference>
<dbReference type="PANTHER" id="PTHR31632:SF2">
    <property type="entry name" value="PLASMA MEMBRANE IRON PERMEASE"/>
    <property type="match status" value="1"/>
</dbReference>
<evidence type="ECO:0000256" key="6">
    <source>
        <dbReference type="ARBA" id="ARBA00022989"/>
    </source>
</evidence>
<sequence length="629" mass="67469">MITRARLTSWLFLPLLVIWGLVAHAEPDGTARALHLLGYLGADYPATVANGQVVDSSEYAEQVEFQGVLRDLVAAFPERQGKAELMRGVEELGKAIEERRDGAEVTSQARRLANALVQTYQVSLTPRLSPEPARGAPLYAQHCAACHGQTGAGDGPAGVNLDPPPSNMRDKARMDLLSLYGLFNTISLGIEGTGMQGYAAQLDERQRWDLASYVASLSAEPTATGPSFTLEQLAKLTPQQVAAEQGAEAAAAFRAQRAKPTVKQHSSQQLIDKSLATLERSFAAYREGERDQAYAFSVAAYLEGFELVESALNNIDPEQRKATERVLMAYRQGLQDGLPAEQLEQRLDAAKAELDKSAALLAGDGLSASLSFFSSLLILLREGVEAILVLAAILAYLHKTGQQQALRSVHTGCGLAVLAGAGTWALAAYAIDISGAQRELLEGFSALFASLVLLWVGVWMHDRRHAAAWQDYIKSGLSSGGGRLGFALLAFVAIYRELFEVILFFETLWLQAGPTGHNMVLAGAAAAVLLLFGLGWVILRSSRRLPLSTFFSINAALLCILAVVFAGHGVAALQEAGVLDLHPVAFFDFDWLGIHADAYSLGAQVLALGVVAALYGRSWLRARSGGQLG</sequence>
<dbReference type="PROSITE" id="PS51007">
    <property type="entry name" value="CYTC"/>
    <property type="match status" value="1"/>
</dbReference>
<reference evidence="13" key="1">
    <citation type="journal article" date="2019" name="Int. J. Syst. Evol. Microbiol.">
        <title>The Global Catalogue of Microorganisms (GCM) 10K type strain sequencing project: providing services to taxonomists for standard genome sequencing and annotation.</title>
        <authorList>
            <consortium name="The Broad Institute Genomics Platform"/>
            <consortium name="The Broad Institute Genome Sequencing Center for Infectious Disease"/>
            <person name="Wu L."/>
            <person name="Ma J."/>
        </authorList>
    </citation>
    <scope>NUCLEOTIDE SEQUENCE [LARGE SCALE GENOMIC DNA]</scope>
    <source>
        <strain evidence="13">KCTC 62195</strain>
    </source>
</reference>
<comment type="caution">
    <text evidence="12">The sequence shown here is derived from an EMBL/GenBank/DDBJ whole genome shotgun (WGS) entry which is preliminary data.</text>
</comment>
<evidence type="ECO:0000256" key="8">
    <source>
        <dbReference type="ARBA" id="ARBA00023136"/>
    </source>
</evidence>
<dbReference type="SUPFAM" id="SSF46626">
    <property type="entry name" value="Cytochrome c"/>
    <property type="match status" value="1"/>
</dbReference>
<dbReference type="Gene3D" id="1.10.760.10">
    <property type="entry name" value="Cytochrome c-like domain"/>
    <property type="match status" value="1"/>
</dbReference>
<evidence type="ECO:0000256" key="3">
    <source>
        <dbReference type="ARBA" id="ARBA00022617"/>
    </source>
</evidence>
<dbReference type="PANTHER" id="PTHR31632">
    <property type="entry name" value="IRON TRANSPORTER FTH1"/>
    <property type="match status" value="1"/>
</dbReference>
<keyword evidence="8 10" id="KW-0472">Membrane</keyword>
<dbReference type="InterPro" id="IPR009056">
    <property type="entry name" value="Cyt_c-like_dom"/>
</dbReference>
<feature type="transmembrane region" description="Helical" evidence="10">
    <location>
        <begin position="591"/>
        <end position="615"/>
    </location>
</feature>
<dbReference type="InterPro" id="IPR036909">
    <property type="entry name" value="Cyt_c-like_dom_sf"/>
</dbReference>
<feature type="domain" description="Cytochrome c" evidence="11">
    <location>
        <begin position="130"/>
        <end position="218"/>
    </location>
</feature>
<accession>A0ABV7AWE9</accession>
<feature type="transmembrane region" description="Helical" evidence="10">
    <location>
        <begin position="409"/>
        <end position="431"/>
    </location>
</feature>
<comment type="subcellular location">
    <subcellularLocation>
        <location evidence="1">Membrane</location>
        <topology evidence="1">Multi-pass membrane protein</topology>
    </subcellularLocation>
</comment>
<feature type="transmembrane region" description="Helical" evidence="10">
    <location>
        <begin position="376"/>
        <end position="397"/>
    </location>
</feature>
<protein>
    <submittedName>
        <fullName evidence="12">FTR1 family protein</fullName>
    </submittedName>
</protein>
<dbReference type="Proteomes" id="UP001595457">
    <property type="component" value="Unassembled WGS sequence"/>
</dbReference>
<dbReference type="RefSeq" id="WP_377814833.1">
    <property type="nucleotide sequence ID" value="NZ_JBHRSJ010000029.1"/>
</dbReference>
<evidence type="ECO:0000256" key="5">
    <source>
        <dbReference type="ARBA" id="ARBA00022723"/>
    </source>
</evidence>
<dbReference type="Pfam" id="PF00034">
    <property type="entry name" value="Cytochrom_C"/>
    <property type="match status" value="1"/>
</dbReference>
<evidence type="ECO:0000256" key="9">
    <source>
        <dbReference type="PROSITE-ProRule" id="PRU00433"/>
    </source>
</evidence>
<gene>
    <name evidence="12" type="ORF">ACFOJE_13195</name>
</gene>
<feature type="transmembrane region" description="Helical" evidence="10">
    <location>
        <begin position="443"/>
        <end position="460"/>
    </location>
</feature>
<evidence type="ECO:0000313" key="12">
    <source>
        <dbReference type="EMBL" id="MFC2973165.1"/>
    </source>
</evidence>
<organism evidence="12 13">
    <name type="scientific">Azotobacter bryophylli</name>
    <dbReference type="NCBI Taxonomy" id="1986537"/>
    <lineage>
        <taxon>Bacteria</taxon>
        <taxon>Pseudomonadati</taxon>
        <taxon>Pseudomonadota</taxon>
        <taxon>Gammaproteobacteria</taxon>
        <taxon>Pseudomonadales</taxon>
        <taxon>Pseudomonadaceae</taxon>
        <taxon>Azotobacter</taxon>
    </lineage>
</organism>
<dbReference type="Pfam" id="PF03239">
    <property type="entry name" value="FTR1"/>
    <property type="match status" value="1"/>
</dbReference>
<feature type="transmembrane region" description="Helical" evidence="10">
    <location>
        <begin position="551"/>
        <end position="571"/>
    </location>
</feature>
<evidence type="ECO:0000313" key="13">
    <source>
        <dbReference type="Proteomes" id="UP001595457"/>
    </source>
</evidence>
<keyword evidence="7 9" id="KW-0408">Iron</keyword>
<dbReference type="EMBL" id="JBHRSJ010000029">
    <property type="protein sequence ID" value="MFC2973165.1"/>
    <property type="molecule type" value="Genomic_DNA"/>
</dbReference>
<evidence type="ECO:0000256" key="7">
    <source>
        <dbReference type="ARBA" id="ARBA00023004"/>
    </source>
</evidence>
<evidence type="ECO:0000256" key="4">
    <source>
        <dbReference type="ARBA" id="ARBA00022692"/>
    </source>
</evidence>
<evidence type="ECO:0000256" key="10">
    <source>
        <dbReference type="SAM" id="Phobius"/>
    </source>
</evidence>
<keyword evidence="5 9" id="KW-0479">Metal-binding</keyword>
<evidence type="ECO:0000259" key="11">
    <source>
        <dbReference type="PROSITE" id="PS51007"/>
    </source>
</evidence>
<keyword evidence="3 9" id="KW-0349">Heme</keyword>
<feature type="transmembrane region" description="Helical" evidence="10">
    <location>
        <begin position="519"/>
        <end position="539"/>
    </location>
</feature>
<keyword evidence="6 10" id="KW-1133">Transmembrane helix</keyword>
<keyword evidence="13" id="KW-1185">Reference proteome</keyword>
<feature type="transmembrane region" description="Helical" evidence="10">
    <location>
        <begin position="481"/>
        <end position="499"/>
    </location>
</feature>
<keyword evidence="4 10" id="KW-0812">Transmembrane</keyword>
<evidence type="ECO:0000256" key="1">
    <source>
        <dbReference type="ARBA" id="ARBA00004141"/>
    </source>
</evidence>
<name>A0ABV7AWE9_9GAMM</name>
<comment type="similarity">
    <text evidence="2">Belongs to the oxidase-dependent Fe transporter (OFeT) (TC 9.A.10.1) family.</text>
</comment>
<proteinExistence type="inferred from homology"/>
<evidence type="ECO:0000256" key="2">
    <source>
        <dbReference type="ARBA" id="ARBA00008333"/>
    </source>
</evidence>